<dbReference type="InterPro" id="IPR013786">
    <property type="entry name" value="AcylCoA_DH/ox_N"/>
</dbReference>
<dbReference type="EMBL" id="CP042914">
    <property type="protein sequence ID" value="QEG39648.1"/>
    <property type="molecule type" value="Genomic_DNA"/>
</dbReference>
<dbReference type="InterPro" id="IPR009100">
    <property type="entry name" value="AcylCoA_DH/oxidase_NM_dom_sf"/>
</dbReference>
<dbReference type="Pfam" id="PF02771">
    <property type="entry name" value="Acyl-CoA_dh_N"/>
    <property type="match status" value="1"/>
</dbReference>
<dbReference type="Gene3D" id="2.40.110.10">
    <property type="entry name" value="Butyryl-CoA Dehydrogenase, subunit A, domain 2"/>
    <property type="match status" value="1"/>
</dbReference>
<dbReference type="InterPro" id="IPR037069">
    <property type="entry name" value="AcylCoA_DH/ox_N_sf"/>
</dbReference>
<dbReference type="PANTHER" id="PTHR43884">
    <property type="entry name" value="ACYL-COA DEHYDROGENASE"/>
    <property type="match status" value="1"/>
</dbReference>
<feature type="domain" description="Acyl-CoA dehydrogenase/oxidase N-terminal" evidence="1">
    <location>
        <begin position="32"/>
        <end position="113"/>
    </location>
</feature>
<evidence type="ECO:0000313" key="2">
    <source>
        <dbReference type="EMBL" id="QEG39648.1"/>
    </source>
</evidence>
<proteinExistence type="predicted"/>
<dbReference type="RefSeq" id="WP_068133262.1">
    <property type="nucleotide sequence ID" value="NZ_CP042914.1"/>
</dbReference>
<dbReference type="GO" id="GO:0003995">
    <property type="term" value="F:acyl-CoA dehydrogenase activity"/>
    <property type="evidence" value="ECO:0007669"/>
    <property type="project" value="TreeGrafter"/>
</dbReference>
<reference evidence="2 3" key="1">
    <citation type="submission" date="2019-08" db="EMBL/GenBank/DDBJ databases">
        <title>Deep-cultivation of Planctomycetes and their phenomic and genomic characterization uncovers novel biology.</title>
        <authorList>
            <person name="Wiegand S."/>
            <person name="Jogler M."/>
            <person name="Boedeker C."/>
            <person name="Pinto D."/>
            <person name="Vollmers J."/>
            <person name="Rivas-Marin E."/>
            <person name="Kohn T."/>
            <person name="Peeters S.H."/>
            <person name="Heuer A."/>
            <person name="Rast P."/>
            <person name="Oberbeckmann S."/>
            <person name="Bunk B."/>
            <person name="Jeske O."/>
            <person name="Meyerdierks A."/>
            <person name="Storesund J.E."/>
            <person name="Kallscheuer N."/>
            <person name="Luecker S."/>
            <person name="Lage O.M."/>
            <person name="Pohl T."/>
            <person name="Merkel B.J."/>
            <person name="Hornburger P."/>
            <person name="Mueller R.-W."/>
            <person name="Bruemmer F."/>
            <person name="Labrenz M."/>
            <person name="Spormann A.M."/>
            <person name="Op den Camp H."/>
            <person name="Overmann J."/>
            <person name="Amann R."/>
            <person name="Jetten M.S.M."/>
            <person name="Mascher T."/>
            <person name="Medema M.H."/>
            <person name="Devos D.P."/>
            <person name="Kaster A.-K."/>
            <person name="Ovreas L."/>
            <person name="Rohde M."/>
            <person name="Galperin M.Y."/>
            <person name="Jogler C."/>
        </authorList>
    </citation>
    <scope>NUCLEOTIDE SEQUENCE [LARGE SCALE GENOMIC DNA]</scope>
    <source>
        <strain evidence="2 3">UC8</strain>
    </source>
</reference>
<dbReference type="SUPFAM" id="SSF56645">
    <property type="entry name" value="Acyl-CoA dehydrogenase NM domain-like"/>
    <property type="match status" value="1"/>
</dbReference>
<dbReference type="KEGG" id="rul:UC8_16440"/>
<evidence type="ECO:0000313" key="3">
    <source>
        <dbReference type="Proteomes" id="UP000325286"/>
    </source>
</evidence>
<protein>
    <submittedName>
        <fullName evidence="2">Glutaryl-CoA dehydrogenase</fullName>
        <ecNumber evidence="2">1.3.99.32</ecNumber>
    </submittedName>
</protein>
<keyword evidence="2" id="KW-0560">Oxidoreductase</keyword>
<dbReference type="EC" id="1.3.99.32" evidence="2"/>
<dbReference type="InterPro" id="IPR046373">
    <property type="entry name" value="Acyl-CoA_Oxase/DH_mid-dom_sf"/>
</dbReference>
<dbReference type="OrthoDB" id="248779at2"/>
<name>A0A5B9QKP6_9BACT</name>
<dbReference type="GO" id="GO:0050660">
    <property type="term" value="F:flavin adenine dinucleotide binding"/>
    <property type="evidence" value="ECO:0007669"/>
    <property type="project" value="InterPro"/>
</dbReference>
<dbReference type="Gene3D" id="1.10.540.10">
    <property type="entry name" value="Acyl-CoA dehydrogenase/oxidase, N-terminal domain"/>
    <property type="match status" value="1"/>
</dbReference>
<organism evidence="2 3">
    <name type="scientific">Roseimaritima ulvae</name>
    <dbReference type="NCBI Taxonomy" id="980254"/>
    <lineage>
        <taxon>Bacteria</taxon>
        <taxon>Pseudomonadati</taxon>
        <taxon>Planctomycetota</taxon>
        <taxon>Planctomycetia</taxon>
        <taxon>Pirellulales</taxon>
        <taxon>Pirellulaceae</taxon>
        <taxon>Roseimaritima</taxon>
    </lineage>
</organism>
<sequence>MTIQPIKTPDSPQLDELCDRLARLAVAQGVQAWPAEALRLCGQAGVYRWFIPQALGGYGWDDADQTRGYLRLAAANLATTFVITQRSGACRRIAGSSNTAMAERWMPRLLSGEVFATVGISHLTTSRQHVSKPVLTATYDGASDVYVLNGFSPWVTGGAHADVLVVGATLDDGRQLLAAVDCQQSGVRPGPGTELVALSASCTDRVDFHDAVVAADQVLAGPIENVMRTGNGGNTGGLQTSTLAIGLAQAAADFLRTEAGQRSDLEAVAQRLAADVADAQSELLAAAEGSVECNVAAIRGRANRLVLRSTQAALTAAKGAGFVAGHPVGRWCQEALFFLVWSCPQPVLQSHLCELAGLQ</sequence>
<evidence type="ECO:0000259" key="1">
    <source>
        <dbReference type="Pfam" id="PF02771"/>
    </source>
</evidence>
<gene>
    <name evidence="2" type="primary">acd</name>
    <name evidence="2" type="ORF">UC8_16440</name>
</gene>
<keyword evidence="3" id="KW-1185">Reference proteome</keyword>
<dbReference type="Proteomes" id="UP000325286">
    <property type="component" value="Chromosome"/>
</dbReference>
<dbReference type="PANTHER" id="PTHR43884:SF12">
    <property type="entry name" value="ISOVALERYL-COA DEHYDROGENASE, MITOCHONDRIAL-RELATED"/>
    <property type="match status" value="1"/>
</dbReference>
<dbReference type="AlphaFoldDB" id="A0A5B9QKP6"/>
<accession>A0A5B9QKP6</accession>